<gene>
    <name evidence="6" type="ORF">SAMN05421547_101504</name>
</gene>
<dbReference type="InterPro" id="IPR000847">
    <property type="entry name" value="LysR_HTH_N"/>
</dbReference>
<proteinExistence type="inferred from homology"/>
<dbReference type="PRINTS" id="PR00039">
    <property type="entry name" value="HTHLYSR"/>
</dbReference>
<dbReference type="InterPro" id="IPR036390">
    <property type="entry name" value="WH_DNA-bd_sf"/>
</dbReference>
<dbReference type="EMBL" id="FNPE01000001">
    <property type="protein sequence ID" value="SDX86109.1"/>
    <property type="molecule type" value="Genomic_DNA"/>
</dbReference>
<keyword evidence="4" id="KW-0804">Transcription</keyword>
<dbReference type="GO" id="GO:0003700">
    <property type="term" value="F:DNA-binding transcription factor activity"/>
    <property type="evidence" value="ECO:0007669"/>
    <property type="project" value="InterPro"/>
</dbReference>
<dbReference type="Gene3D" id="3.40.190.10">
    <property type="entry name" value="Periplasmic binding protein-like II"/>
    <property type="match status" value="2"/>
</dbReference>
<dbReference type="SUPFAM" id="SSF46785">
    <property type="entry name" value="Winged helix' DNA-binding domain"/>
    <property type="match status" value="1"/>
</dbReference>
<comment type="similarity">
    <text evidence="1">Belongs to the LysR transcriptional regulatory family.</text>
</comment>
<keyword evidence="2" id="KW-0805">Transcription regulation</keyword>
<dbReference type="Pfam" id="PF03466">
    <property type="entry name" value="LysR_substrate"/>
    <property type="match status" value="1"/>
</dbReference>
<dbReference type="Proteomes" id="UP000183417">
    <property type="component" value="Unassembled WGS sequence"/>
</dbReference>
<evidence type="ECO:0000256" key="1">
    <source>
        <dbReference type="ARBA" id="ARBA00009437"/>
    </source>
</evidence>
<dbReference type="PANTHER" id="PTHR30118">
    <property type="entry name" value="HTH-TYPE TRANSCRIPTIONAL REGULATOR LEUO-RELATED"/>
    <property type="match status" value="1"/>
</dbReference>
<dbReference type="InterPro" id="IPR050389">
    <property type="entry name" value="LysR-type_TF"/>
</dbReference>
<name>A0A1H3F7H4_9BURK</name>
<dbReference type="RefSeq" id="WP_074920867.1">
    <property type="nucleotide sequence ID" value="NZ_CP141274.1"/>
</dbReference>
<sequence>MECMRQIDGSQLDGRLLQLLLAVLETGSVTAAAQRLGVTQSAVSHLLDKLRAITGDRLFVRQGRGIAPTAHALALQGPARELLRQMQQFGQGPSFDPAHWRAEITIAANDLQRELLLPALARRLRSAAPRTVLRVIDSGAPDAELLRSDACLLAISPRPPDATDIVQKRLFSDEYAVFYDSAVRQPPASLADYLQADHATVAYADRQALDLDLQLQARGLERRFAVRVPGFAALAAFVRGTPLLATAPSLLGRTALSSLASVAVPVDCPPLPMFMIWHARHQADPAHAWLRGQLQQVVAQALGGAGPSMPAKQGAAQQARGAVADLEGAVAHGRAHAGA</sequence>
<evidence type="ECO:0000259" key="5">
    <source>
        <dbReference type="PROSITE" id="PS50931"/>
    </source>
</evidence>
<dbReference type="GeneID" id="94695313"/>
<dbReference type="PANTHER" id="PTHR30118:SF6">
    <property type="entry name" value="HTH-TYPE TRANSCRIPTIONAL REGULATOR LEUO"/>
    <property type="match status" value="1"/>
</dbReference>
<evidence type="ECO:0000313" key="7">
    <source>
        <dbReference type="Proteomes" id="UP000183417"/>
    </source>
</evidence>
<dbReference type="PROSITE" id="PS50931">
    <property type="entry name" value="HTH_LYSR"/>
    <property type="match status" value="1"/>
</dbReference>
<feature type="domain" description="HTH lysR-type" evidence="5">
    <location>
        <begin position="12"/>
        <end position="69"/>
    </location>
</feature>
<dbReference type="InterPro" id="IPR036388">
    <property type="entry name" value="WH-like_DNA-bd_sf"/>
</dbReference>
<evidence type="ECO:0000256" key="4">
    <source>
        <dbReference type="ARBA" id="ARBA00023163"/>
    </source>
</evidence>
<dbReference type="GO" id="GO:0003677">
    <property type="term" value="F:DNA binding"/>
    <property type="evidence" value="ECO:0007669"/>
    <property type="project" value="UniProtKB-KW"/>
</dbReference>
<dbReference type="AlphaFoldDB" id="A0A1H3F7H4"/>
<reference evidence="6 7" key="1">
    <citation type="submission" date="2016-10" db="EMBL/GenBank/DDBJ databases">
        <authorList>
            <person name="de Groot N.N."/>
        </authorList>
    </citation>
    <scope>NUCLEOTIDE SEQUENCE [LARGE SCALE GENOMIC DNA]</scope>
    <source>
        <strain evidence="6 7">LMG 24775</strain>
    </source>
</reference>
<evidence type="ECO:0000313" key="6">
    <source>
        <dbReference type="EMBL" id="SDX86109.1"/>
    </source>
</evidence>
<evidence type="ECO:0000256" key="3">
    <source>
        <dbReference type="ARBA" id="ARBA00023125"/>
    </source>
</evidence>
<dbReference type="InterPro" id="IPR037402">
    <property type="entry name" value="YidZ_PBP2"/>
</dbReference>
<dbReference type="Pfam" id="PF00126">
    <property type="entry name" value="HTH_1"/>
    <property type="match status" value="1"/>
</dbReference>
<dbReference type="InterPro" id="IPR005119">
    <property type="entry name" value="LysR_subst-bd"/>
</dbReference>
<dbReference type="SUPFAM" id="SSF53850">
    <property type="entry name" value="Periplasmic binding protein-like II"/>
    <property type="match status" value="1"/>
</dbReference>
<dbReference type="Gene3D" id="1.10.10.10">
    <property type="entry name" value="Winged helix-like DNA-binding domain superfamily/Winged helix DNA-binding domain"/>
    <property type="match status" value="1"/>
</dbReference>
<organism evidence="6 7">
    <name type="scientific">Delftia lacustris</name>
    <dbReference type="NCBI Taxonomy" id="558537"/>
    <lineage>
        <taxon>Bacteria</taxon>
        <taxon>Pseudomonadati</taxon>
        <taxon>Pseudomonadota</taxon>
        <taxon>Betaproteobacteria</taxon>
        <taxon>Burkholderiales</taxon>
        <taxon>Comamonadaceae</taxon>
        <taxon>Delftia</taxon>
    </lineage>
</organism>
<protein>
    <submittedName>
        <fullName evidence="6">DNA-binding transcriptional regulator, LysR family</fullName>
    </submittedName>
</protein>
<keyword evidence="3 6" id="KW-0238">DNA-binding</keyword>
<dbReference type="CDD" id="cd08417">
    <property type="entry name" value="PBP2_Nitroaromatics_like"/>
    <property type="match status" value="1"/>
</dbReference>
<evidence type="ECO:0000256" key="2">
    <source>
        <dbReference type="ARBA" id="ARBA00023015"/>
    </source>
</evidence>
<accession>A0A1H3F7H4</accession>